<dbReference type="GO" id="GO:0030288">
    <property type="term" value="C:outer membrane-bounded periplasmic space"/>
    <property type="evidence" value="ECO:0007669"/>
    <property type="project" value="TreeGrafter"/>
</dbReference>
<evidence type="ECO:0000256" key="9">
    <source>
        <dbReference type="ARBA" id="ARBA00022801"/>
    </source>
</evidence>
<keyword evidence="17" id="KW-1133">Transmembrane helix</keyword>
<keyword evidence="4" id="KW-1003">Cell membrane</keyword>
<keyword evidence="7" id="KW-0328">Glycosyltransferase</keyword>
<comment type="caution">
    <text evidence="20">The sequence shown here is derived from an EMBL/GenBank/DDBJ whole genome shotgun (WGS) entry which is preliminary data.</text>
</comment>
<dbReference type="SUPFAM" id="SSF56601">
    <property type="entry name" value="beta-lactamase/transpeptidase-like"/>
    <property type="match status" value="1"/>
</dbReference>
<gene>
    <name evidence="20" type="ORF">D8M04_15000</name>
</gene>
<evidence type="ECO:0000259" key="18">
    <source>
        <dbReference type="Pfam" id="PF00905"/>
    </source>
</evidence>
<feature type="domain" description="Glycosyl transferase family 51" evidence="19">
    <location>
        <begin position="53"/>
        <end position="226"/>
    </location>
</feature>
<dbReference type="Gene3D" id="1.10.3810.10">
    <property type="entry name" value="Biosynthetic peptidoglycan transglycosylase-like"/>
    <property type="match status" value="1"/>
</dbReference>
<evidence type="ECO:0000256" key="3">
    <source>
        <dbReference type="ARBA" id="ARBA00007739"/>
    </source>
</evidence>
<comment type="catalytic activity">
    <reaction evidence="16">
        <text>[GlcNAc-(1-&gt;4)-Mur2Ac(oyl-L-Ala-gamma-D-Glu-L-Lys-D-Ala-D-Ala)](n)-di-trans,octa-cis-undecaprenyl diphosphate + beta-D-GlcNAc-(1-&gt;4)-Mur2Ac(oyl-L-Ala-gamma-D-Glu-L-Lys-D-Ala-D-Ala)-di-trans,octa-cis-undecaprenyl diphosphate = [GlcNAc-(1-&gt;4)-Mur2Ac(oyl-L-Ala-gamma-D-Glu-L-Lys-D-Ala-D-Ala)](n+1)-di-trans,octa-cis-undecaprenyl diphosphate + di-trans,octa-cis-undecaprenyl diphosphate + H(+)</text>
        <dbReference type="Rhea" id="RHEA:23708"/>
        <dbReference type="Rhea" id="RHEA-COMP:9602"/>
        <dbReference type="Rhea" id="RHEA-COMP:9603"/>
        <dbReference type="ChEBI" id="CHEBI:15378"/>
        <dbReference type="ChEBI" id="CHEBI:58405"/>
        <dbReference type="ChEBI" id="CHEBI:60033"/>
        <dbReference type="ChEBI" id="CHEBI:78435"/>
        <dbReference type="EC" id="2.4.99.28"/>
    </reaction>
</comment>
<dbReference type="InterPro" id="IPR036950">
    <property type="entry name" value="PBP_transglycosylase"/>
</dbReference>
<dbReference type="Proteomes" id="UP000270219">
    <property type="component" value="Unassembled WGS sequence"/>
</dbReference>
<dbReference type="FunFam" id="1.10.3810.10:FF:000001">
    <property type="entry name" value="Penicillin-binding protein 1A"/>
    <property type="match status" value="1"/>
</dbReference>
<evidence type="ECO:0000256" key="15">
    <source>
        <dbReference type="ARBA" id="ARBA00034000"/>
    </source>
</evidence>
<comment type="subcellular location">
    <subcellularLocation>
        <location evidence="1">Cell membrane</location>
    </subcellularLocation>
</comment>
<keyword evidence="5" id="KW-0121">Carboxypeptidase</keyword>
<dbReference type="AlphaFoldDB" id="A0A498D6S2"/>
<dbReference type="OrthoDB" id="9766909at2"/>
<dbReference type="GO" id="GO:0008955">
    <property type="term" value="F:peptidoglycan glycosyltransferase activity"/>
    <property type="evidence" value="ECO:0007669"/>
    <property type="project" value="UniProtKB-EC"/>
</dbReference>
<evidence type="ECO:0000256" key="2">
    <source>
        <dbReference type="ARBA" id="ARBA00007090"/>
    </source>
</evidence>
<proteinExistence type="inferred from homology"/>
<dbReference type="Pfam" id="PF00912">
    <property type="entry name" value="Transgly"/>
    <property type="match status" value="1"/>
</dbReference>
<evidence type="ECO:0000256" key="8">
    <source>
        <dbReference type="ARBA" id="ARBA00022679"/>
    </source>
</evidence>
<keyword evidence="14" id="KW-0961">Cell wall biogenesis/degradation</keyword>
<evidence type="ECO:0000256" key="10">
    <source>
        <dbReference type="ARBA" id="ARBA00022960"/>
    </source>
</evidence>
<dbReference type="PANTHER" id="PTHR32282:SF11">
    <property type="entry name" value="PENICILLIN-BINDING PROTEIN 1B"/>
    <property type="match status" value="1"/>
</dbReference>
<evidence type="ECO:0000259" key="19">
    <source>
        <dbReference type="Pfam" id="PF00912"/>
    </source>
</evidence>
<comment type="similarity">
    <text evidence="3">In the N-terminal section; belongs to the glycosyltransferase 51 family.</text>
</comment>
<dbReference type="NCBIfam" id="TIGR02074">
    <property type="entry name" value="PBP_1a_fam"/>
    <property type="match status" value="1"/>
</dbReference>
<protein>
    <submittedName>
        <fullName evidence="20">PBP1A family penicillin-binding protein</fullName>
    </submittedName>
</protein>
<comment type="catalytic activity">
    <reaction evidence="15">
        <text>Preferential cleavage: (Ac)2-L-Lys-D-Ala-|-D-Ala. Also transpeptidation of peptidyl-alanyl moieties that are N-acyl substituents of D-alanine.</text>
        <dbReference type="EC" id="3.4.16.4"/>
    </reaction>
</comment>
<keyword evidence="17" id="KW-0812">Transmembrane</keyword>
<evidence type="ECO:0000256" key="1">
    <source>
        <dbReference type="ARBA" id="ARBA00004236"/>
    </source>
</evidence>
<dbReference type="GO" id="GO:0009002">
    <property type="term" value="F:serine-type D-Ala-D-Ala carboxypeptidase activity"/>
    <property type="evidence" value="ECO:0007669"/>
    <property type="project" value="UniProtKB-EC"/>
</dbReference>
<dbReference type="GO" id="GO:0006508">
    <property type="term" value="P:proteolysis"/>
    <property type="evidence" value="ECO:0007669"/>
    <property type="project" value="UniProtKB-KW"/>
</dbReference>
<evidence type="ECO:0000256" key="16">
    <source>
        <dbReference type="ARBA" id="ARBA00049902"/>
    </source>
</evidence>
<evidence type="ECO:0000256" key="5">
    <source>
        <dbReference type="ARBA" id="ARBA00022645"/>
    </source>
</evidence>
<feature type="domain" description="Penicillin-binding protein transpeptidase" evidence="18">
    <location>
        <begin position="317"/>
        <end position="560"/>
    </location>
</feature>
<evidence type="ECO:0000256" key="13">
    <source>
        <dbReference type="ARBA" id="ARBA00023268"/>
    </source>
</evidence>
<evidence type="ECO:0000256" key="4">
    <source>
        <dbReference type="ARBA" id="ARBA00022475"/>
    </source>
</evidence>
<dbReference type="InterPro" id="IPR001460">
    <property type="entry name" value="PCN-bd_Tpept"/>
</dbReference>
<evidence type="ECO:0000256" key="12">
    <source>
        <dbReference type="ARBA" id="ARBA00023136"/>
    </source>
</evidence>
<keyword evidence="6" id="KW-0645">Protease</keyword>
<evidence type="ECO:0000256" key="7">
    <source>
        <dbReference type="ARBA" id="ARBA00022676"/>
    </source>
</evidence>
<evidence type="ECO:0000256" key="6">
    <source>
        <dbReference type="ARBA" id="ARBA00022670"/>
    </source>
</evidence>
<keyword evidence="13" id="KW-0511">Multifunctional enzyme</keyword>
<dbReference type="GO" id="GO:0008360">
    <property type="term" value="P:regulation of cell shape"/>
    <property type="evidence" value="ECO:0007669"/>
    <property type="project" value="UniProtKB-KW"/>
</dbReference>
<dbReference type="PANTHER" id="PTHR32282">
    <property type="entry name" value="BINDING PROTEIN TRANSPEPTIDASE, PUTATIVE-RELATED"/>
    <property type="match status" value="1"/>
</dbReference>
<keyword evidence="21" id="KW-1185">Reference proteome</keyword>
<dbReference type="GO" id="GO:0008658">
    <property type="term" value="F:penicillin binding"/>
    <property type="evidence" value="ECO:0007669"/>
    <property type="project" value="InterPro"/>
</dbReference>
<keyword evidence="11" id="KW-0573">Peptidoglycan synthesis</keyword>
<evidence type="ECO:0000256" key="17">
    <source>
        <dbReference type="SAM" id="Phobius"/>
    </source>
</evidence>
<evidence type="ECO:0000256" key="11">
    <source>
        <dbReference type="ARBA" id="ARBA00022984"/>
    </source>
</evidence>
<evidence type="ECO:0000256" key="14">
    <source>
        <dbReference type="ARBA" id="ARBA00023316"/>
    </source>
</evidence>
<dbReference type="InterPro" id="IPR012338">
    <property type="entry name" value="Beta-lactam/transpept-like"/>
</dbReference>
<accession>A0A498D6S2</accession>
<keyword evidence="9" id="KW-0378">Hydrolase</keyword>
<dbReference type="RefSeq" id="WP_121524221.1">
    <property type="nucleotide sequence ID" value="NZ_RCHR01000005.1"/>
</dbReference>
<dbReference type="SUPFAM" id="SSF53955">
    <property type="entry name" value="Lysozyme-like"/>
    <property type="match status" value="1"/>
</dbReference>
<dbReference type="GO" id="GO:0009252">
    <property type="term" value="P:peptidoglycan biosynthetic process"/>
    <property type="evidence" value="ECO:0007669"/>
    <property type="project" value="UniProtKB-KW"/>
</dbReference>
<organism evidence="20 21">
    <name type="scientific">Oceanobacillus piezotolerans</name>
    <dbReference type="NCBI Taxonomy" id="2448030"/>
    <lineage>
        <taxon>Bacteria</taxon>
        <taxon>Bacillati</taxon>
        <taxon>Bacillota</taxon>
        <taxon>Bacilli</taxon>
        <taxon>Bacillales</taxon>
        <taxon>Bacillaceae</taxon>
        <taxon>Oceanobacillus</taxon>
    </lineage>
</organism>
<evidence type="ECO:0000313" key="20">
    <source>
        <dbReference type="EMBL" id="RLL42854.1"/>
    </source>
</evidence>
<reference evidence="20 21" key="1">
    <citation type="submission" date="2018-10" db="EMBL/GenBank/DDBJ databases">
        <title>Oceanobacillus sp. YLB-02 draft genome.</title>
        <authorList>
            <person name="Yu L."/>
        </authorList>
    </citation>
    <scope>NUCLEOTIDE SEQUENCE [LARGE SCALE GENOMIC DNA]</scope>
    <source>
        <strain evidence="20 21">YLB-02</strain>
    </source>
</reference>
<dbReference type="InterPro" id="IPR050396">
    <property type="entry name" value="Glycosyltr_51/Transpeptidase"/>
</dbReference>
<dbReference type="GO" id="GO:0005886">
    <property type="term" value="C:plasma membrane"/>
    <property type="evidence" value="ECO:0007669"/>
    <property type="project" value="UniProtKB-SubCell"/>
</dbReference>
<dbReference type="InterPro" id="IPR001264">
    <property type="entry name" value="Glyco_trans_51"/>
</dbReference>
<comment type="similarity">
    <text evidence="2">In the C-terminal section; belongs to the transpeptidase family.</text>
</comment>
<sequence length="672" mass="74871">MKINLQLLSKLFIRIIGLIVLSFLSLSLILFLLGPPSLTMDQNTIYYSSSGEVIGEEKGLGNRYWVELEHISPSLVDATLAIEDRHFYKHHGFDFKRIAGAILKNIQSMSLEEGASTLTQQLARNVYLSHEKTWSRKLKEAFYTVRIEMHYSKEEILEAYLNTIYFGHGAHGVEAASKHFFDKSAHELTLAESSMLAGIPKGPTYYSPFNHKVNAENRQQLILQTMLDNGYISEEAYQDAKSHKLVYAPVDEKEQLEIGPYFQDEVLNEAARLLKIDSESLRSGGYEIYTTMDIHMQKELEQAIQHTVPTSTELEVGAMALDPLSGAVRAIVGGKSYAESPFNRAMDAKRMAGSTFKPFLYYAALANGYTPLTTLASTPTTFELEDGEVYQPSNFNNYYAYEPISLAQAIALSDNIYAVKTNLFLTPERLVETASKFGISEDLPAVPSLALGTASVSVEEMVTAYGMLANGGESVTGYLIEEIKDRNGKVVYKRDKPKKELLLDPRYAFILTDLLTGMFDRALDGYTSVTGSPIINQLTRTYAGKSGTTISDSWMIGYSPSLVAGIWTGYDDNRPITLIKENSYAKQIWASFMESAHEGLPKQGFTAPPGVVAVPIDPVTGMRATGGCEESRIMYFEEGTEPLEACSAHYDSYEKVEHRGFLEELFDSFLDR</sequence>
<keyword evidence="10" id="KW-0133">Cell shape</keyword>
<dbReference type="InterPro" id="IPR023346">
    <property type="entry name" value="Lysozyme-like_dom_sf"/>
</dbReference>
<dbReference type="Pfam" id="PF00905">
    <property type="entry name" value="Transpeptidase"/>
    <property type="match status" value="1"/>
</dbReference>
<feature type="transmembrane region" description="Helical" evidence="17">
    <location>
        <begin position="12"/>
        <end position="33"/>
    </location>
</feature>
<name>A0A498D6S2_9BACI</name>
<dbReference type="EMBL" id="RCHR01000005">
    <property type="protein sequence ID" value="RLL42854.1"/>
    <property type="molecule type" value="Genomic_DNA"/>
</dbReference>
<dbReference type="Gene3D" id="3.40.710.10">
    <property type="entry name" value="DD-peptidase/beta-lactamase superfamily"/>
    <property type="match status" value="1"/>
</dbReference>
<keyword evidence="8" id="KW-0808">Transferase</keyword>
<dbReference type="GO" id="GO:0071555">
    <property type="term" value="P:cell wall organization"/>
    <property type="evidence" value="ECO:0007669"/>
    <property type="project" value="UniProtKB-KW"/>
</dbReference>
<keyword evidence="12 17" id="KW-0472">Membrane</keyword>
<evidence type="ECO:0000313" key="21">
    <source>
        <dbReference type="Proteomes" id="UP000270219"/>
    </source>
</evidence>